<dbReference type="GeneID" id="93651597"/>
<keyword evidence="4" id="KW-0223">Dioxygenase</keyword>
<dbReference type="GO" id="GO:0008199">
    <property type="term" value="F:ferric iron binding"/>
    <property type="evidence" value="ECO:0007669"/>
    <property type="project" value="InterPro"/>
</dbReference>
<evidence type="ECO:0000256" key="5">
    <source>
        <dbReference type="ARBA" id="ARBA00023002"/>
    </source>
</evidence>
<dbReference type="RefSeq" id="XP_067548317.1">
    <property type="nucleotide sequence ID" value="XM_067691881.1"/>
</dbReference>
<dbReference type="PANTHER" id="PTHR33711">
    <property type="entry name" value="DIOXYGENASE, PUTATIVE (AFU_ORTHOLOGUE AFUA_2G02910)-RELATED"/>
    <property type="match status" value="1"/>
</dbReference>
<gene>
    <name evidence="9" type="ORF">I9W82_002968</name>
</gene>
<evidence type="ECO:0000256" key="3">
    <source>
        <dbReference type="ARBA" id="ARBA00022723"/>
    </source>
</evidence>
<dbReference type="GO" id="GO:0009712">
    <property type="term" value="P:catechol-containing compound metabolic process"/>
    <property type="evidence" value="ECO:0007669"/>
    <property type="project" value="InterPro"/>
</dbReference>
<dbReference type="InterPro" id="IPR015889">
    <property type="entry name" value="Intradiol_dOase_core"/>
</dbReference>
<feature type="region of interest" description="Disordered" evidence="7">
    <location>
        <begin position="1"/>
        <end position="24"/>
    </location>
</feature>
<protein>
    <recommendedName>
        <fullName evidence="8">Intradiol ring-cleavage dioxygenases domain-containing protein</fullName>
    </recommendedName>
</protein>
<dbReference type="OrthoDB" id="5238185at2759"/>
<dbReference type="InterPro" id="IPR000627">
    <property type="entry name" value="Intradiol_dOase_C"/>
</dbReference>
<dbReference type="InterPro" id="IPR007535">
    <property type="entry name" value="Catechol_dOase_N"/>
</dbReference>
<evidence type="ECO:0000256" key="2">
    <source>
        <dbReference type="ARBA" id="ARBA00007825"/>
    </source>
</evidence>
<keyword evidence="3" id="KW-0479">Metal-binding</keyword>
<evidence type="ECO:0000256" key="6">
    <source>
        <dbReference type="ARBA" id="ARBA00023004"/>
    </source>
</evidence>
<evidence type="ECO:0000256" key="7">
    <source>
        <dbReference type="SAM" id="MobiDB-lite"/>
    </source>
</evidence>
<proteinExistence type="inferred from homology"/>
<dbReference type="GO" id="GO:0018576">
    <property type="term" value="F:catechol 1,2-dioxygenase activity"/>
    <property type="evidence" value="ECO:0007669"/>
    <property type="project" value="InterPro"/>
</dbReference>
<evidence type="ECO:0000259" key="8">
    <source>
        <dbReference type="PROSITE" id="PS00083"/>
    </source>
</evidence>
<dbReference type="InterPro" id="IPR050770">
    <property type="entry name" value="Intradiol_RC_Dioxygenase"/>
</dbReference>
<comment type="caution">
    <text evidence="9">The sequence shown here is derived from an EMBL/GenBank/DDBJ whole genome shotgun (WGS) entry which is preliminary data.</text>
</comment>
<keyword evidence="10" id="KW-1185">Reference proteome</keyword>
<dbReference type="Pfam" id="PF00775">
    <property type="entry name" value="Dioxygenase_C"/>
    <property type="match status" value="1"/>
</dbReference>
<feature type="domain" description="Intradiol ring-cleavage dioxygenases" evidence="8">
    <location>
        <begin position="151"/>
        <end position="179"/>
    </location>
</feature>
<keyword evidence="5" id="KW-0560">Oxidoreductase</keyword>
<evidence type="ECO:0000313" key="10">
    <source>
        <dbReference type="Proteomes" id="UP000669133"/>
    </source>
</evidence>
<organism evidence="9 10">
    <name type="scientific">Candida metapsilosis</name>
    <dbReference type="NCBI Taxonomy" id="273372"/>
    <lineage>
        <taxon>Eukaryota</taxon>
        <taxon>Fungi</taxon>
        <taxon>Dikarya</taxon>
        <taxon>Ascomycota</taxon>
        <taxon>Saccharomycotina</taxon>
        <taxon>Pichiomycetes</taxon>
        <taxon>Debaryomycetaceae</taxon>
        <taxon>Candida/Lodderomyces clade</taxon>
        <taxon>Candida</taxon>
    </lineage>
</organism>
<keyword evidence="6" id="KW-0408">Iron</keyword>
<evidence type="ECO:0000256" key="1">
    <source>
        <dbReference type="ARBA" id="ARBA00001965"/>
    </source>
</evidence>
<comment type="cofactor">
    <cofactor evidence="1">
        <name>Fe(3+)</name>
        <dbReference type="ChEBI" id="CHEBI:29034"/>
    </cofactor>
</comment>
<dbReference type="SUPFAM" id="SSF49482">
    <property type="entry name" value="Aromatic compound dioxygenase"/>
    <property type="match status" value="1"/>
</dbReference>
<dbReference type="PROSITE" id="PS00083">
    <property type="entry name" value="INTRADIOL_DIOXYGENAS"/>
    <property type="match status" value="1"/>
</dbReference>
<accession>A0A8H7ZFV5</accession>
<dbReference type="Gene3D" id="2.60.130.10">
    <property type="entry name" value="Aromatic compound dioxygenase"/>
    <property type="match status" value="1"/>
</dbReference>
<dbReference type="EMBL" id="JAEOAQ010000003">
    <property type="protein sequence ID" value="KAG5419201.1"/>
    <property type="molecule type" value="Genomic_DNA"/>
</dbReference>
<dbReference type="PANTHER" id="PTHR33711:SF7">
    <property type="entry name" value="INTRADIOL RING-CLEAVAGE DIOXYGENASES DOMAIN-CONTAINING PROTEIN-RELATED"/>
    <property type="match status" value="1"/>
</dbReference>
<evidence type="ECO:0000313" key="9">
    <source>
        <dbReference type="EMBL" id="KAG5419201.1"/>
    </source>
</evidence>
<dbReference type="Proteomes" id="UP000669133">
    <property type="component" value="Unassembled WGS sequence"/>
</dbReference>
<evidence type="ECO:0000256" key="4">
    <source>
        <dbReference type="ARBA" id="ARBA00022964"/>
    </source>
</evidence>
<dbReference type="Pfam" id="PF04444">
    <property type="entry name" value="Dioxygenase_N"/>
    <property type="match status" value="1"/>
</dbReference>
<sequence>MPSTKTNVAAKEVPPPPKGGPKITEMTDDTITKNTILVNSQHTNMRLLFLLQKAVQHLHDFAIETRLTTEEWEVAIQFLTDTGKMCSDIRQEFVLLSDVMGLSVLVDSISHPKPANATIGTLLGPFHTHDAHEMHQGDSICSEGKGEPLLIEGLLTEPDGTPIPDASIDLWHCDANGLYDTQYANRDHPDMRGIVKTNDDGSFIIKCTRPVPYPIPHDGPVGKLLQKINRHPYRPAHIHFIIEKEGYDRLITALYAKGDLYETSDAVFGVKTSLLYTLDKLGAEKAKKYDMNPDDWYLKWHFKIITTEEARKLRFEKNKEALTRAAANLTLNEDGLPEPSPLD</sequence>
<name>A0A8H7ZFV5_9ASCO</name>
<reference evidence="9 10" key="1">
    <citation type="submission" date="2020-12" db="EMBL/GenBank/DDBJ databases">
        <title>Effect of drift, selection, and recombination on the evolution of hybrid genomes in Candida yeast pathogens.</title>
        <authorList>
            <person name="Mixao V."/>
            <person name="Ksiezopolska E."/>
            <person name="Saus E."/>
            <person name="Boekhout T."/>
            <person name="Gacser A."/>
            <person name="Gabaldon T."/>
        </authorList>
    </citation>
    <scope>NUCLEOTIDE SEQUENCE [LARGE SCALE GENOMIC DNA]</scope>
    <source>
        <strain evidence="9 10">BP57</strain>
    </source>
</reference>
<dbReference type="AlphaFoldDB" id="A0A8H7ZFV5"/>
<comment type="similarity">
    <text evidence="2">Belongs to the intradiol ring-cleavage dioxygenase family.</text>
</comment>